<reference evidence="2 3" key="1">
    <citation type="submission" date="2016-09" db="EMBL/GenBank/DDBJ databases">
        <title>Bacillus aquimaris SAMM genome sequence reveals colonization and biosurfactant production capacities.</title>
        <authorList>
            <person name="Waghmode S.R."/>
            <person name="Suryavanshi M.V."/>
        </authorList>
    </citation>
    <scope>NUCLEOTIDE SEQUENCE [LARGE SCALE GENOMIC DNA]</scope>
    <source>
        <strain evidence="2 3">SAMM</strain>
    </source>
</reference>
<dbReference type="OrthoDB" id="2939462at2"/>
<feature type="transmembrane region" description="Helical" evidence="1">
    <location>
        <begin position="6"/>
        <end position="26"/>
    </location>
</feature>
<dbReference type="EMBL" id="MINN01000071">
    <property type="protein sequence ID" value="OIU72797.1"/>
    <property type="molecule type" value="Genomic_DNA"/>
</dbReference>
<proteinExistence type="predicted"/>
<dbReference type="AlphaFoldDB" id="A0A1J6W590"/>
<name>A0A1J6W590_9BACI</name>
<comment type="caution">
    <text evidence="2">The sequence shown here is derived from an EMBL/GenBank/DDBJ whole genome shotgun (WGS) entry which is preliminary data.</text>
</comment>
<dbReference type="Proteomes" id="UP000182062">
    <property type="component" value="Unassembled WGS sequence"/>
</dbReference>
<evidence type="ECO:0000256" key="1">
    <source>
        <dbReference type="SAM" id="Phobius"/>
    </source>
</evidence>
<evidence type="ECO:0000313" key="3">
    <source>
        <dbReference type="Proteomes" id="UP000182062"/>
    </source>
</evidence>
<dbReference type="RefSeq" id="WP_071617231.1">
    <property type="nucleotide sequence ID" value="NZ_MINN01000071.1"/>
</dbReference>
<organism evidence="2 3">
    <name type="scientific">Rossellomorea aquimaris</name>
    <dbReference type="NCBI Taxonomy" id="189382"/>
    <lineage>
        <taxon>Bacteria</taxon>
        <taxon>Bacillati</taxon>
        <taxon>Bacillota</taxon>
        <taxon>Bacilli</taxon>
        <taxon>Bacillales</taxon>
        <taxon>Bacillaceae</taxon>
        <taxon>Rossellomorea</taxon>
    </lineage>
</organism>
<feature type="transmembrane region" description="Helical" evidence="1">
    <location>
        <begin position="38"/>
        <end position="58"/>
    </location>
</feature>
<keyword evidence="1" id="KW-0812">Transmembrane</keyword>
<accession>A0A1J6W590</accession>
<protein>
    <submittedName>
        <fullName evidence="2">Uncharacterized protein</fullName>
    </submittedName>
</protein>
<sequence>MTVMDAAQYLSYFMAIYLFAYSYVAGLKICESTKPVRGLTFILSVVMAFVFSCFTYTFS</sequence>
<keyword evidence="1" id="KW-1133">Transmembrane helix</keyword>
<keyword evidence="1" id="KW-0472">Membrane</keyword>
<keyword evidence="3" id="KW-1185">Reference proteome</keyword>
<evidence type="ECO:0000313" key="2">
    <source>
        <dbReference type="EMBL" id="OIU72797.1"/>
    </source>
</evidence>
<gene>
    <name evidence="2" type="ORF">BHE18_18675</name>
</gene>